<gene>
    <name evidence="1" type="ORF">OMP38_14650</name>
</gene>
<sequence>MNNSAAIGYMILAAKRLGLDVETIKQLDRMMYDMMDVKSEEEAEEGISEVVNLYLTLAKHTRSRRMKVWLARKRRDQLIRRWGK</sequence>
<accession>A0A9X4KHM4</accession>
<proteinExistence type="predicted"/>
<keyword evidence="2" id="KW-1185">Reference proteome</keyword>
<evidence type="ECO:0000313" key="2">
    <source>
        <dbReference type="Proteomes" id="UP001153387"/>
    </source>
</evidence>
<organism evidence="1 2">
    <name type="scientific">Cohnella ginsengisoli</name>
    <dbReference type="NCBI Taxonomy" id="425004"/>
    <lineage>
        <taxon>Bacteria</taxon>
        <taxon>Bacillati</taxon>
        <taxon>Bacillota</taxon>
        <taxon>Bacilli</taxon>
        <taxon>Bacillales</taxon>
        <taxon>Paenibacillaceae</taxon>
        <taxon>Cohnella</taxon>
    </lineage>
</organism>
<reference evidence="1 2" key="1">
    <citation type="submission" date="2022-10" db="EMBL/GenBank/DDBJ databases">
        <title>Comparative genomic analysis of Cohnella hashimotonis sp. nov., isolated from the International Space Station.</title>
        <authorList>
            <person name="Simpson A."/>
            <person name="Venkateswaran K."/>
        </authorList>
    </citation>
    <scope>NUCLEOTIDE SEQUENCE [LARGE SCALE GENOMIC DNA]</scope>
    <source>
        <strain evidence="1 2">DSM 18997</strain>
    </source>
</reference>
<comment type="caution">
    <text evidence="1">The sequence shown here is derived from an EMBL/GenBank/DDBJ whole genome shotgun (WGS) entry which is preliminary data.</text>
</comment>
<dbReference type="RefSeq" id="WP_277565795.1">
    <property type="nucleotide sequence ID" value="NZ_JAPDHZ010000003.1"/>
</dbReference>
<dbReference type="EMBL" id="JAPDHZ010000003">
    <property type="protein sequence ID" value="MDG0791956.1"/>
    <property type="molecule type" value="Genomic_DNA"/>
</dbReference>
<name>A0A9X4KHM4_9BACL</name>
<dbReference type="AlphaFoldDB" id="A0A9X4KHM4"/>
<protein>
    <submittedName>
        <fullName evidence="1">Uncharacterized protein</fullName>
    </submittedName>
</protein>
<evidence type="ECO:0000313" key="1">
    <source>
        <dbReference type="EMBL" id="MDG0791956.1"/>
    </source>
</evidence>
<dbReference type="Proteomes" id="UP001153387">
    <property type="component" value="Unassembled WGS sequence"/>
</dbReference>